<protein>
    <submittedName>
        <fullName evidence="1">Uncharacterized protein</fullName>
    </submittedName>
</protein>
<name>A0A2H5QJY5_CITUN</name>
<gene>
    <name evidence="1" type="ORF">CUMW_237400</name>
</gene>
<dbReference type="Proteomes" id="UP000236630">
    <property type="component" value="Unassembled WGS sequence"/>
</dbReference>
<proteinExistence type="predicted"/>
<evidence type="ECO:0000313" key="1">
    <source>
        <dbReference type="EMBL" id="GAY64940.1"/>
    </source>
</evidence>
<keyword evidence="2" id="KW-1185">Reference proteome</keyword>
<sequence>MEGGVGCCVEQELGAWWGCVVRGRGAESRGWEWGGRGGGRVVKVGEWCWGEAAPDMAARLHSTRVLGTFDLFAGLVWNVAGYVAGIRVLLEDGGLLGMGWSVAECLHWSVAVGVFPLEEGITAGSQA</sequence>
<organism evidence="1 2">
    <name type="scientific">Citrus unshiu</name>
    <name type="common">Satsuma mandarin</name>
    <name type="synonym">Citrus nobilis var. unshiu</name>
    <dbReference type="NCBI Taxonomy" id="55188"/>
    <lineage>
        <taxon>Eukaryota</taxon>
        <taxon>Viridiplantae</taxon>
        <taxon>Streptophyta</taxon>
        <taxon>Embryophyta</taxon>
        <taxon>Tracheophyta</taxon>
        <taxon>Spermatophyta</taxon>
        <taxon>Magnoliopsida</taxon>
        <taxon>eudicotyledons</taxon>
        <taxon>Gunneridae</taxon>
        <taxon>Pentapetalae</taxon>
        <taxon>rosids</taxon>
        <taxon>malvids</taxon>
        <taxon>Sapindales</taxon>
        <taxon>Rutaceae</taxon>
        <taxon>Aurantioideae</taxon>
        <taxon>Citrus</taxon>
    </lineage>
</organism>
<reference evidence="1 2" key="1">
    <citation type="journal article" date="2017" name="Front. Genet.">
        <title>Draft sequencing of the heterozygous diploid genome of Satsuma (Citrus unshiu Marc.) using a hybrid assembly approach.</title>
        <authorList>
            <person name="Shimizu T."/>
            <person name="Tanizawa Y."/>
            <person name="Mochizuki T."/>
            <person name="Nagasaki H."/>
            <person name="Yoshioka T."/>
            <person name="Toyoda A."/>
            <person name="Fujiyama A."/>
            <person name="Kaminuma E."/>
            <person name="Nakamura Y."/>
        </authorList>
    </citation>
    <scope>NUCLEOTIDE SEQUENCE [LARGE SCALE GENOMIC DNA]</scope>
    <source>
        <strain evidence="2">cv. Miyagawa wase</strain>
    </source>
</reference>
<dbReference type="EMBL" id="BDQV01000437">
    <property type="protein sequence ID" value="GAY64940.1"/>
    <property type="molecule type" value="Genomic_DNA"/>
</dbReference>
<comment type="caution">
    <text evidence="1">The sequence shown here is derived from an EMBL/GenBank/DDBJ whole genome shotgun (WGS) entry which is preliminary data.</text>
</comment>
<evidence type="ECO:0000313" key="2">
    <source>
        <dbReference type="Proteomes" id="UP000236630"/>
    </source>
</evidence>
<accession>A0A2H5QJY5</accession>
<dbReference type="AlphaFoldDB" id="A0A2H5QJY5"/>